<keyword evidence="2 5" id="KW-0812">Transmembrane</keyword>
<accession>A0A9D4JE52</accession>
<dbReference type="Pfam" id="PF10324">
    <property type="entry name" value="7TM_GPCR_Srw"/>
    <property type="match status" value="1"/>
</dbReference>
<keyword evidence="8" id="KW-1185">Reference proteome</keyword>
<dbReference type="GO" id="GO:0005886">
    <property type="term" value="C:plasma membrane"/>
    <property type="evidence" value="ECO:0007669"/>
    <property type="project" value="TreeGrafter"/>
</dbReference>
<evidence type="ECO:0000256" key="5">
    <source>
        <dbReference type="SAM" id="Phobius"/>
    </source>
</evidence>
<evidence type="ECO:0000313" key="7">
    <source>
        <dbReference type="EMBL" id="KAH3806509.1"/>
    </source>
</evidence>
<feature type="transmembrane region" description="Helical" evidence="5">
    <location>
        <begin position="36"/>
        <end position="61"/>
    </location>
</feature>
<feature type="domain" description="G-protein coupled receptors family 1 profile" evidence="6">
    <location>
        <begin position="1"/>
        <end position="92"/>
    </location>
</feature>
<dbReference type="Gene3D" id="1.20.1070.10">
    <property type="entry name" value="Rhodopsin 7-helix transmembrane proteins"/>
    <property type="match status" value="1"/>
</dbReference>
<evidence type="ECO:0000256" key="2">
    <source>
        <dbReference type="ARBA" id="ARBA00022692"/>
    </source>
</evidence>
<gene>
    <name evidence="7" type="ORF">DPMN_134830</name>
</gene>
<dbReference type="EMBL" id="JAIWYP010000006">
    <property type="protein sequence ID" value="KAH3806509.1"/>
    <property type="molecule type" value="Genomic_DNA"/>
</dbReference>
<evidence type="ECO:0000256" key="3">
    <source>
        <dbReference type="ARBA" id="ARBA00022989"/>
    </source>
</evidence>
<proteinExistence type="predicted"/>
<keyword evidence="3 5" id="KW-1133">Transmembrane helix</keyword>
<dbReference type="InterPro" id="IPR017452">
    <property type="entry name" value="GPCR_Rhodpsn_7TM"/>
</dbReference>
<evidence type="ECO:0000313" key="8">
    <source>
        <dbReference type="Proteomes" id="UP000828390"/>
    </source>
</evidence>
<sequence>MVILAMYQASKRRVRLLQQTRSSDHDITREHTRTTWMLVSVVLFSVITQMPHGILIMVSGLNNDFYNAVYMKLGNLIDLFTLLNSVVNFVLYCTMSQKFRDTFKNLFCCKL</sequence>
<evidence type="ECO:0000256" key="4">
    <source>
        <dbReference type="ARBA" id="ARBA00023136"/>
    </source>
</evidence>
<dbReference type="SUPFAM" id="SSF81321">
    <property type="entry name" value="Family A G protein-coupled receptor-like"/>
    <property type="match status" value="1"/>
</dbReference>
<protein>
    <recommendedName>
        <fullName evidence="6">G-protein coupled receptors family 1 profile domain-containing protein</fullName>
    </recommendedName>
</protein>
<dbReference type="AlphaFoldDB" id="A0A9D4JE52"/>
<comment type="subcellular location">
    <subcellularLocation>
        <location evidence="1">Membrane</location>
    </subcellularLocation>
</comment>
<organism evidence="7 8">
    <name type="scientific">Dreissena polymorpha</name>
    <name type="common">Zebra mussel</name>
    <name type="synonym">Mytilus polymorpha</name>
    <dbReference type="NCBI Taxonomy" id="45954"/>
    <lineage>
        <taxon>Eukaryota</taxon>
        <taxon>Metazoa</taxon>
        <taxon>Spiralia</taxon>
        <taxon>Lophotrochozoa</taxon>
        <taxon>Mollusca</taxon>
        <taxon>Bivalvia</taxon>
        <taxon>Autobranchia</taxon>
        <taxon>Heteroconchia</taxon>
        <taxon>Euheterodonta</taxon>
        <taxon>Imparidentia</taxon>
        <taxon>Neoheterodontei</taxon>
        <taxon>Myida</taxon>
        <taxon>Dreissenoidea</taxon>
        <taxon>Dreissenidae</taxon>
        <taxon>Dreissena</taxon>
    </lineage>
</organism>
<dbReference type="PROSITE" id="PS50262">
    <property type="entry name" value="G_PROTEIN_RECEP_F1_2"/>
    <property type="match status" value="1"/>
</dbReference>
<dbReference type="InterPro" id="IPR053219">
    <property type="entry name" value="GPCR_Dmsr-1"/>
</dbReference>
<dbReference type="InterPro" id="IPR019427">
    <property type="entry name" value="7TM_GPCR_serpentine_rcpt_Srw"/>
</dbReference>
<dbReference type="PANTHER" id="PTHR46273">
    <property type="entry name" value="MYOSUPPRESSIN RECEPTOR 1, ISOFORM B-RELATED"/>
    <property type="match status" value="1"/>
</dbReference>
<evidence type="ECO:0000259" key="6">
    <source>
        <dbReference type="PROSITE" id="PS50262"/>
    </source>
</evidence>
<evidence type="ECO:0000256" key="1">
    <source>
        <dbReference type="ARBA" id="ARBA00004370"/>
    </source>
</evidence>
<keyword evidence="4 5" id="KW-0472">Membrane</keyword>
<dbReference type="GO" id="GO:0008528">
    <property type="term" value="F:G protein-coupled peptide receptor activity"/>
    <property type="evidence" value="ECO:0007669"/>
    <property type="project" value="InterPro"/>
</dbReference>
<reference evidence="7" key="2">
    <citation type="submission" date="2020-11" db="EMBL/GenBank/DDBJ databases">
        <authorList>
            <person name="McCartney M.A."/>
            <person name="Auch B."/>
            <person name="Kono T."/>
            <person name="Mallez S."/>
            <person name="Becker A."/>
            <person name="Gohl D.M."/>
            <person name="Silverstein K.A.T."/>
            <person name="Koren S."/>
            <person name="Bechman K.B."/>
            <person name="Herman A."/>
            <person name="Abrahante J.E."/>
            <person name="Garbe J."/>
        </authorList>
    </citation>
    <scope>NUCLEOTIDE SEQUENCE</scope>
    <source>
        <strain evidence="7">Duluth1</strain>
        <tissue evidence="7">Whole animal</tissue>
    </source>
</reference>
<reference evidence="7" key="1">
    <citation type="journal article" date="2019" name="bioRxiv">
        <title>The Genome of the Zebra Mussel, Dreissena polymorpha: A Resource for Invasive Species Research.</title>
        <authorList>
            <person name="McCartney M.A."/>
            <person name="Auch B."/>
            <person name="Kono T."/>
            <person name="Mallez S."/>
            <person name="Zhang Y."/>
            <person name="Obille A."/>
            <person name="Becker A."/>
            <person name="Abrahante J.E."/>
            <person name="Garbe J."/>
            <person name="Badalamenti J.P."/>
            <person name="Herman A."/>
            <person name="Mangelson H."/>
            <person name="Liachko I."/>
            <person name="Sullivan S."/>
            <person name="Sone E.D."/>
            <person name="Koren S."/>
            <person name="Silverstein K.A.T."/>
            <person name="Beckman K.B."/>
            <person name="Gohl D.M."/>
        </authorList>
    </citation>
    <scope>NUCLEOTIDE SEQUENCE</scope>
    <source>
        <strain evidence="7">Duluth1</strain>
        <tissue evidence="7">Whole animal</tissue>
    </source>
</reference>
<dbReference type="PANTHER" id="PTHR46273:SF4">
    <property type="entry name" value="AT19640P"/>
    <property type="match status" value="1"/>
</dbReference>
<comment type="caution">
    <text evidence="7">The sequence shown here is derived from an EMBL/GenBank/DDBJ whole genome shotgun (WGS) entry which is preliminary data.</text>
</comment>
<name>A0A9D4JE52_DREPO</name>
<dbReference type="Proteomes" id="UP000828390">
    <property type="component" value="Unassembled WGS sequence"/>
</dbReference>
<feature type="transmembrane region" description="Helical" evidence="5">
    <location>
        <begin position="73"/>
        <end position="94"/>
    </location>
</feature>